<comment type="caution">
    <text evidence="4">The sequence shown here is derived from an EMBL/GenBank/DDBJ whole genome shotgun (WGS) entry which is preliminary data.</text>
</comment>
<evidence type="ECO:0000256" key="2">
    <source>
        <dbReference type="ARBA" id="ARBA00022692"/>
    </source>
</evidence>
<dbReference type="Proteomes" id="UP001589683">
    <property type="component" value="Unassembled WGS sequence"/>
</dbReference>
<keyword evidence="3" id="KW-1133">Transmembrane helix</keyword>
<proteinExistence type="predicted"/>
<dbReference type="SUPFAM" id="SSF53448">
    <property type="entry name" value="Nucleotide-diphospho-sugar transferases"/>
    <property type="match status" value="1"/>
</dbReference>
<dbReference type="RefSeq" id="WP_213890468.1">
    <property type="nucleotide sequence ID" value="NZ_JAGFNU010000011.1"/>
</dbReference>
<evidence type="ECO:0000313" key="4">
    <source>
        <dbReference type="EMBL" id="MFB9233615.1"/>
    </source>
</evidence>
<keyword evidence="4" id="KW-0808">Transferase</keyword>
<comment type="subcellular location">
    <subcellularLocation>
        <location evidence="1">Membrane</location>
        <topology evidence="1">Single-pass membrane protein</topology>
    </subcellularLocation>
</comment>
<keyword evidence="5" id="KW-1185">Reference proteome</keyword>
<dbReference type="PANTHER" id="PTHR21461:SF69">
    <property type="entry name" value="GLYCOSYLTRANSFERASE FAMILY 92 PROTEIN"/>
    <property type="match status" value="1"/>
</dbReference>
<gene>
    <name evidence="4" type="ORF">ACFFUT_17615</name>
</gene>
<organism evidence="4 5">
    <name type="scientific">Pseudohalocynthiibacter aestuariivivens</name>
    <dbReference type="NCBI Taxonomy" id="1591409"/>
    <lineage>
        <taxon>Bacteria</taxon>
        <taxon>Pseudomonadati</taxon>
        <taxon>Pseudomonadota</taxon>
        <taxon>Alphaproteobacteria</taxon>
        <taxon>Rhodobacterales</taxon>
        <taxon>Paracoccaceae</taxon>
        <taxon>Pseudohalocynthiibacter</taxon>
    </lineage>
</organism>
<keyword evidence="4" id="KW-0328">Glycosyltransferase</keyword>
<dbReference type="EMBL" id="JBHMEA010000050">
    <property type="protein sequence ID" value="MFB9233615.1"/>
    <property type="molecule type" value="Genomic_DNA"/>
</dbReference>
<sequence length="348" mass="39139">MRVLCITTVRNEGPFLLEWIAHHQAAGVTDYLIYSNDCDDGTGEMLDALAAAGEIVHLPQTKTGSQSIQWQALRDAWKHPLRKESDWILVSDVDEFLNIHVAGHQISDLLKALPDDTDAVALPWRLFGNNDIVFAKDAPVTAQFTASAPTDCSSPIAATLFKSLIRAGGPFNQLGVHRPKQKPATKAGLPKWVDGSGNQMPGVFAANQKRLSLYSLPNGRSLAEMNHYSLRSAESFLIKRDRGLPNRKDKEIDLTYWVERNFNTERNETISAMRPATEKRLNALHRIPGVSDLHECSVNWHHEKFKVLITQIDLYKLFNRIVLTGSSKVLSKQLTQQLVRWYSEAYRS</sequence>
<name>A0ABV5JKI6_9RHOB</name>
<protein>
    <submittedName>
        <fullName evidence="4">Glycosyltransferase family 2 protein</fullName>
        <ecNumber evidence="4">2.4.-.-</ecNumber>
    </submittedName>
</protein>
<dbReference type="Pfam" id="PF13704">
    <property type="entry name" value="Glyco_tranf_2_4"/>
    <property type="match status" value="1"/>
</dbReference>
<reference evidence="4 5" key="1">
    <citation type="submission" date="2024-09" db="EMBL/GenBank/DDBJ databases">
        <authorList>
            <person name="Sun Q."/>
            <person name="Mori K."/>
        </authorList>
    </citation>
    <scope>NUCLEOTIDE SEQUENCE [LARGE SCALE GENOMIC DNA]</scope>
    <source>
        <strain evidence="4 5">CECT 8726</strain>
    </source>
</reference>
<dbReference type="InterPro" id="IPR029044">
    <property type="entry name" value="Nucleotide-diphossugar_trans"/>
</dbReference>
<dbReference type="PANTHER" id="PTHR21461">
    <property type="entry name" value="GLYCOSYLTRANSFERASE FAMILY 92 PROTEIN"/>
    <property type="match status" value="1"/>
</dbReference>
<evidence type="ECO:0000313" key="5">
    <source>
        <dbReference type="Proteomes" id="UP001589683"/>
    </source>
</evidence>
<evidence type="ECO:0000256" key="1">
    <source>
        <dbReference type="ARBA" id="ARBA00004167"/>
    </source>
</evidence>
<keyword evidence="3" id="KW-0472">Membrane</keyword>
<evidence type="ECO:0000256" key="3">
    <source>
        <dbReference type="ARBA" id="ARBA00022989"/>
    </source>
</evidence>
<dbReference type="GO" id="GO:0016757">
    <property type="term" value="F:glycosyltransferase activity"/>
    <property type="evidence" value="ECO:0007669"/>
    <property type="project" value="UniProtKB-KW"/>
</dbReference>
<accession>A0ABV5JKI6</accession>
<keyword evidence="2" id="KW-0812">Transmembrane</keyword>
<dbReference type="EC" id="2.4.-.-" evidence="4"/>